<dbReference type="PANTHER" id="PTHR14950:SF62">
    <property type="entry name" value="DICER-LIKE PROTEIN 1"/>
    <property type="match status" value="1"/>
</dbReference>
<keyword evidence="6" id="KW-0677">Repeat</keyword>
<evidence type="ECO:0000313" key="26">
    <source>
        <dbReference type="Proteomes" id="UP000319663"/>
    </source>
</evidence>
<evidence type="ECO:0000259" key="22">
    <source>
        <dbReference type="PROSITE" id="PS51192"/>
    </source>
</evidence>
<dbReference type="Pfam" id="PF03368">
    <property type="entry name" value="Dicer_dimer"/>
    <property type="match status" value="1"/>
</dbReference>
<dbReference type="PROSITE" id="PS00517">
    <property type="entry name" value="RNASE_3_1"/>
    <property type="match status" value="1"/>
</dbReference>
<dbReference type="Pfam" id="PF00636">
    <property type="entry name" value="Ribonuclease_3"/>
    <property type="match status" value="2"/>
</dbReference>
<dbReference type="Pfam" id="PF04851">
    <property type="entry name" value="ResIII"/>
    <property type="match status" value="1"/>
</dbReference>
<dbReference type="GO" id="GO:0051607">
    <property type="term" value="P:defense response to virus"/>
    <property type="evidence" value="ECO:0007669"/>
    <property type="project" value="UniProtKB-KW"/>
</dbReference>
<evidence type="ECO:0000313" key="25">
    <source>
        <dbReference type="EMBL" id="TQB77528.1"/>
    </source>
</evidence>
<feature type="domain" description="RNase III" evidence="20">
    <location>
        <begin position="1042"/>
        <end position="1193"/>
    </location>
</feature>
<dbReference type="Gene3D" id="1.10.1520.10">
    <property type="entry name" value="Ribonuclease III domain"/>
    <property type="match status" value="2"/>
</dbReference>
<reference evidence="25 26" key="1">
    <citation type="submission" date="2019-06" db="EMBL/GenBank/DDBJ databases">
        <title>Wine fermentation using esterase from Monascus purpureus.</title>
        <authorList>
            <person name="Geng C."/>
            <person name="Zhang Y."/>
        </authorList>
    </citation>
    <scope>NUCLEOTIDE SEQUENCE [LARGE SCALE GENOMIC DNA]</scope>
    <source>
        <strain evidence="25">HQ1</strain>
    </source>
</reference>
<evidence type="ECO:0000259" key="20">
    <source>
        <dbReference type="PROSITE" id="PS50142"/>
    </source>
</evidence>
<feature type="domain" description="RNase III" evidence="20">
    <location>
        <begin position="1244"/>
        <end position="1395"/>
    </location>
</feature>
<keyword evidence="7" id="KW-0547">Nucleotide-binding</keyword>
<evidence type="ECO:0000256" key="11">
    <source>
        <dbReference type="ARBA" id="ARBA00022840"/>
    </source>
</evidence>
<comment type="similarity">
    <text evidence="17 18">Belongs to the helicase family. Dicer subfamily.</text>
</comment>
<dbReference type="SMART" id="SM00487">
    <property type="entry name" value="DEXDc"/>
    <property type="match status" value="1"/>
</dbReference>
<keyword evidence="26" id="KW-1185">Reference proteome</keyword>
<keyword evidence="10" id="KW-0862">Zinc</keyword>
<evidence type="ECO:0000259" key="23">
    <source>
        <dbReference type="PROSITE" id="PS51194"/>
    </source>
</evidence>
<evidence type="ECO:0000256" key="14">
    <source>
        <dbReference type="ARBA" id="ARBA00023118"/>
    </source>
</evidence>
<name>A0A507R873_MONPU</name>
<keyword evidence="9" id="KW-0347">Helicase</keyword>
<evidence type="ECO:0000256" key="4">
    <source>
        <dbReference type="ARBA" id="ARBA00022721"/>
    </source>
</evidence>
<evidence type="ECO:0000256" key="16">
    <source>
        <dbReference type="ARBA" id="ARBA00025403"/>
    </source>
</evidence>
<dbReference type="GO" id="GO:0005737">
    <property type="term" value="C:cytoplasm"/>
    <property type="evidence" value="ECO:0007669"/>
    <property type="project" value="TreeGrafter"/>
</dbReference>
<comment type="cofactor">
    <cofactor evidence="2">
        <name>Mg(2+)</name>
        <dbReference type="ChEBI" id="CHEBI:18420"/>
    </cofactor>
</comment>
<dbReference type="CDD" id="cd00593">
    <property type="entry name" value="RIBOc"/>
    <property type="match status" value="2"/>
</dbReference>
<keyword evidence="14" id="KW-0051">Antiviral defense</keyword>
<dbReference type="InterPro" id="IPR000999">
    <property type="entry name" value="RNase_III_dom"/>
</dbReference>
<evidence type="ECO:0000256" key="15">
    <source>
        <dbReference type="ARBA" id="ARBA00023211"/>
    </source>
</evidence>
<dbReference type="FunFam" id="1.10.1520.10:FF:000026">
    <property type="entry name" value="Dicer-like protein 1"/>
    <property type="match status" value="1"/>
</dbReference>
<evidence type="ECO:0000259" key="24">
    <source>
        <dbReference type="PROSITE" id="PS51327"/>
    </source>
</evidence>
<dbReference type="CDD" id="cd18802">
    <property type="entry name" value="SF2_C_dicer"/>
    <property type="match status" value="1"/>
</dbReference>
<dbReference type="FunFam" id="3.40.50.300:FF:001669">
    <property type="entry name" value="Dicer-like protein 1"/>
    <property type="match status" value="1"/>
</dbReference>
<evidence type="ECO:0000256" key="6">
    <source>
        <dbReference type="ARBA" id="ARBA00022737"/>
    </source>
</evidence>
<dbReference type="SMART" id="SM00535">
    <property type="entry name" value="RIBOc"/>
    <property type="match status" value="2"/>
</dbReference>
<dbReference type="GO" id="GO:0003723">
    <property type="term" value="F:RNA binding"/>
    <property type="evidence" value="ECO:0007669"/>
    <property type="project" value="UniProtKB-UniRule"/>
</dbReference>
<dbReference type="PROSITE" id="PS51194">
    <property type="entry name" value="HELICASE_CTER"/>
    <property type="match status" value="1"/>
</dbReference>
<evidence type="ECO:0000256" key="8">
    <source>
        <dbReference type="ARBA" id="ARBA00022801"/>
    </source>
</evidence>
<dbReference type="STRING" id="5098.A0A507R873"/>
<evidence type="ECO:0000256" key="12">
    <source>
        <dbReference type="ARBA" id="ARBA00022842"/>
    </source>
</evidence>
<dbReference type="GO" id="GO:0005524">
    <property type="term" value="F:ATP binding"/>
    <property type="evidence" value="ECO:0007669"/>
    <property type="project" value="UniProtKB-KW"/>
</dbReference>
<dbReference type="SUPFAM" id="SSF69065">
    <property type="entry name" value="RNase III domain-like"/>
    <property type="match status" value="2"/>
</dbReference>
<dbReference type="InterPro" id="IPR001650">
    <property type="entry name" value="Helicase_C-like"/>
</dbReference>
<evidence type="ECO:0000256" key="7">
    <source>
        <dbReference type="ARBA" id="ARBA00022741"/>
    </source>
</evidence>
<dbReference type="SMART" id="SM00490">
    <property type="entry name" value="HELICc"/>
    <property type="match status" value="1"/>
</dbReference>
<dbReference type="GO" id="GO:0004386">
    <property type="term" value="F:helicase activity"/>
    <property type="evidence" value="ECO:0007669"/>
    <property type="project" value="UniProtKB-KW"/>
</dbReference>
<feature type="domain" description="Dicer dsRNA-binding fold" evidence="24">
    <location>
        <begin position="642"/>
        <end position="732"/>
    </location>
</feature>
<dbReference type="InterPro" id="IPR003100">
    <property type="entry name" value="PAZ_dom"/>
</dbReference>
<keyword evidence="4" id="KW-0930">Antiviral protein</keyword>
<dbReference type="PROSITE" id="PS51327">
    <property type="entry name" value="DICER_DSRBF"/>
    <property type="match status" value="1"/>
</dbReference>
<comment type="caution">
    <text evidence="25">The sequence shown here is derived from an EMBL/GenBank/DDBJ whole genome shotgun (WGS) entry which is preliminary data.</text>
</comment>
<dbReference type="Proteomes" id="UP000319663">
    <property type="component" value="Unassembled WGS sequence"/>
</dbReference>
<evidence type="ECO:0000256" key="2">
    <source>
        <dbReference type="ARBA" id="ARBA00001946"/>
    </source>
</evidence>
<proteinExistence type="inferred from homology"/>
<evidence type="ECO:0000256" key="13">
    <source>
        <dbReference type="ARBA" id="ARBA00022884"/>
    </source>
</evidence>
<comment type="cofactor">
    <cofactor evidence="1">
        <name>Mn(2+)</name>
        <dbReference type="ChEBI" id="CHEBI:29035"/>
    </cofactor>
</comment>
<sequence length="1526" mass="173501">MDSLKSTITEDRLKVGLIEDHKPSVYSEEVTAADANARDRRASTTDESADENEEPAHNEFTKKRRCQNAKFEELLSKHAHSITAETVKSAIQTLPDTQLSTAHLIAKQDLGLEILDPREYQIELFERAKSRNTIAVLDTGSGKTLIAVLLLKHTIQNELVDRGKGKAPRISFFLVNSVTLVYQQAAVLRNNLDQNIASFFGAMGTDLWNKQTWAEIFKNNMVIVCTAEILNQCLLNAHIRMDQINLLIFDEAHHTKRDHPYARIIKNSYLDEDPSRRPRIFGMTASPIDANGDIVEASLKLETLLDSKIATTSNLNSLRQVVRRPAEKVWEYNRPGPPFATNLYKLLKDQFGDLVCLEGVFRFSWAATSELGKWCADRAWKHALADDVLPILEGKINKALHSESDSEVPENVYKDITLIKEANNLVRNYPFNDPNAPGELSNKVQVLRKELSQYFEGPTDTKCIVFTEKRYTAKILCELFLNLNIPHLHPGVIVGVRSGDVAGMNTTFRQQFLALMKFRKGEINCLFATSVAEEGLDIPDCNLVVRFDLYNTFIQYIQSRGRARHFNSTYASMVEKENAGHEARIVGVREAEDVMRRFCECLPEDRLLHGNEHDINTIIDKEEGKRTYTVTSTGAKLTYHSAIVILARYASSLQYEKETSAIVTYVVLPVDNTFICEVILPEKSPIRGLTGSPSMKRSTAKQSAAFDTCLLLRKHKLLDDHFNSVYHKRLPAMRNAKLAITSKRTNQYDMITKPSYWSSQQGASPTMLYATSVSIIPSRPLIREHGNLVFLTREKLPKFPDFPIFLEENVETTVHSVPVDNPLAITAEDLDCFTAFTLRVFRDIFHKIYDREPEKMPYWLAPAATDAIFEECPDSRSVVDWKTLKFVQENDEVKWISGMAPDFLKNRFVFDSWDGRYRYFTLGIEETLRASDPPPPFVPRRRHMDNILDYCLSLSKNSRARFFATCDWNQPVVRAELVRLRRNLLDKMTDSEKKFETRTVLCPEPLKISAIPSSIAASCLSFPAIISRLDSYLIAREACKTLHLDVQLRYALEAFTKDSDNTEEHRGQQIHLQRGMGKNYERLEFLGDCFLKMATSISLFAQKPDDDEYDYHVNRMCLICNKNLFNSAKKKQLYRFIRSRGFSRHTWYPEGLTLLQGKDHSKKVSSEGKHALGEKTIADVCEALIGASFLSGGNEHRFDMAVKAVTALVDSPNHMVSCWKEYYSLYTMPKYQVQGADGFDLDLSRKIEEKLGYRFKHPRLLRSAFTHPSYPLAWAKVPCYQRLEFLGDSLLDMVCVEDLFQRFPDRDPQWLTEHKMSMVSNKFLGALAVKLRLHTHLQHFSNPLQAQITYYAEEIQTAETENEGAVDYWVMTKDPPKCLPDMVEAYLGAVFVDSGFNFEVVEAFFKRHVKPYFHDMSIYDTFANKHPTTYLHNKLTNEYGCTNYCLKAGEIPTGDSSIASILAAVIVHDSVIADGTASSGRHAKVKASEKALAVLEGLPAFEFRQKYHCNCQGAEGSTEADIGTAI</sequence>
<keyword evidence="5" id="KW-0479">Metal-binding</keyword>
<dbReference type="InterPro" id="IPR036389">
    <property type="entry name" value="RNase_III_sf"/>
</dbReference>
<dbReference type="InterPro" id="IPR027417">
    <property type="entry name" value="P-loop_NTPase"/>
</dbReference>
<keyword evidence="11" id="KW-0067">ATP-binding</keyword>
<dbReference type="InterPro" id="IPR005034">
    <property type="entry name" value="Dicer_dimerisation"/>
</dbReference>
<dbReference type="Gene3D" id="3.40.50.300">
    <property type="entry name" value="P-loop containing nucleotide triphosphate hydrolases"/>
    <property type="match status" value="2"/>
</dbReference>
<gene>
    <name evidence="25" type="primary">DCL1</name>
    <name evidence="25" type="ORF">MPDQ_000069</name>
</gene>
<dbReference type="FunFam" id="1.10.1520.10:FF:000015">
    <property type="entry name" value="Dicer-like protein 1"/>
    <property type="match status" value="1"/>
</dbReference>
<dbReference type="Pfam" id="PF00271">
    <property type="entry name" value="Helicase_C"/>
    <property type="match status" value="1"/>
</dbReference>
<dbReference type="FunFam" id="3.40.50.300:FF:001988">
    <property type="entry name" value="Dicer-like protein 1"/>
    <property type="match status" value="1"/>
</dbReference>
<evidence type="ECO:0000256" key="3">
    <source>
        <dbReference type="ARBA" id="ARBA00020797"/>
    </source>
</evidence>
<dbReference type="PROSITE" id="PS51192">
    <property type="entry name" value="HELICASE_ATP_BIND_1"/>
    <property type="match status" value="1"/>
</dbReference>
<evidence type="ECO:0000259" key="21">
    <source>
        <dbReference type="PROSITE" id="PS50821"/>
    </source>
</evidence>
<evidence type="ECO:0000256" key="18">
    <source>
        <dbReference type="PROSITE-ProRule" id="PRU00657"/>
    </source>
</evidence>
<comment type="function">
    <text evidence="16">Dicer-like endonuclease involved in cleaving double-stranded RNA in the RNA interference (RNAi) pathway. Produces 21 to 25 bp dsRNAs (siRNAs) which target the selective destruction of homologous RNAs leading to sequence-specific suppression of gene expression, called post-transcriptional gene silencing (PTGS). Part of a broad host defense response against viral infection and transposons.</text>
</comment>
<dbReference type="GO" id="GO:0004525">
    <property type="term" value="F:ribonuclease III activity"/>
    <property type="evidence" value="ECO:0007669"/>
    <property type="project" value="InterPro"/>
</dbReference>
<accession>A0A507R873</accession>
<organism evidence="25 26">
    <name type="scientific">Monascus purpureus</name>
    <name type="common">Red mold</name>
    <name type="synonym">Monascus anka</name>
    <dbReference type="NCBI Taxonomy" id="5098"/>
    <lineage>
        <taxon>Eukaryota</taxon>
        <taxon>Fungi</taxon>
        <taxon>Dikarya</taxon>
        <taxon>Ascomycota</taxon>
        <taxon>Pezizomycotina</taxon>
        <taxon>Eurotiomycetes</taxon>
        <taxon>Eurotiomycetidae</taxon>
        <taxon>Eurotiales</taxon>
        <taxon>Aspergillaceae</taxon>
        <taxon>Monascus</taxon>
    </lineage>
</organism>
<keyword evidence="8" id="KW-0378">Hydrolase</keyword>
<dbReference type="InterPro" id="IPR014001">
    <property type="entry name" value="Helicase_ATP-bd"/>
</dbReference>
<keyword evidence="12" id="KW-0460">Magnesium</keyword>
<protein>
    <recommendedName>
        <fullName evidence="3">Dicer-like protein 1</fullName>
    </recommendedName>
</protein>
<dbReference type="GO" id="GO:0050688">
    <property type="term" value="P:regulation of defense response to virus"/>
    <property type="evidence" value="ECO:0007669"/>
    <property type="project" value="UniProtKB-KW"/>
</dbReference>
<dbReference type="EMBL" id="VIFY01000001">
    <property type="protein sequence ID" value="TQB77528.1"/>
    <property type="molecule type" value="Genomic_DNA"/>
</dbReference>
<evidence type="ECO:0000256" key="10">
    <source>
        <dbReference type="ARBA" id="ARBA00022833"/>
    </source>
</evidence>
<keyword evidence="15" id="KW-0464">Manganese</keyword>
<dbReference type="SUPFAM" id="SSF52540">
    <property type="entry name" value="P-loop containing nucleoside triphosphate hydrolases"/>
    <property type="match status" value="1"/>
</dbReference>
<dbReference type="InterPro" id="IPR056755">
    <property type="entry name" value="DSRM_2"/>
</dbReference>
<dbReference type="InterPro" id="IPR006935">
    <property type="entry name" value="Helicase/UvrB_N"/>
</dbReference>
<evidence type="ECO:0000256" key="5">
    <source>
        <dbReference type="ARBA" id="ARBA00022723"/>
    </source>
</evidence>
<dbReference type="PROSITE" id="PS50142">
    <property type="entry name" value="RNASE_3_2"/>
    <property type="match status" value="2"/>
</dbReference>
<evidence type="ECO:0000256" key="9">
    <source>
        <dbReference type="ARBA" id="ARBA00022806"/>
    </source>
</evidence>
<dbReference type="GO" id="GO:0030422">
    <property type="term" value="P:siRNA processing"/>
    <property type="evidence" value="ECO:0007669"/>
    <property type="project" value="TreeGrafter"/>
</dbReference>
<dbReference type="GO" id="GO:0046872">
    <property type="term" value="F:metal ion binding"/>
    <property type="evidence" value="ECO:0007669"/>
    <property type="project" value="UniProtKB-KW"/>
</dbReference>
<feature type="region of interest" description="Disordered" evidence="19">
    <location>
        <begin position="26"/>
        <end position="59"/>
    </location>
</feature>
<dbReference type="Gene3D" id="3.30.160.380">
    <property type="entry name" value="Dicer dimerisation domain"/>
    <property type="match status" value="1"/>
</dbReference>
<dbReference type="InterPro" id="IPR038248">
    <property type="entry name" value="Dicer_dimer_sf"/>
</dbReference>
<evidence type="ECO:0000256" key="19">
    <source>
        <dbReference type="SAM" id="MobiDB-lite"/>
    </source>
</evidence>
<keyword evidence="13 18" id="KW-0694">RNA-binding</keyword>
<dbReference type="Pfam" id="PF24995">
    <property type="entry name" value="DSRM_2"/>
    <property type="match status" value="1"/>
</dbReference>
<feature type="domain" description="Helicase C-terminal" evidence="23">
    <location>
        <begin position="439"/>
        <end position="623"/>
    </location>
</feature>
<dbReference type="CDD" id="cd18034">
    <property type="entry name" value="DEXHc_dicer"/>
    <property type="match status" value="1"/>
</dbReference>
<dbReference type="PANTHER" id="PTHR14950">
    <property type="entry name" value="DICER-RELATED"/>
    <property type="match status" value="1"/>
</dbReference>
<feature type="domain" description="PAZ" evidence="21">
    <location>
        <begin position="882"/>
        <end position="1010"/>
    </location>
</feature>
<dbReference type="GO" id="GO:0005634">
    <property type="term" value="C:nucleus"/>
    <property type="evidence" value="ECO:0007669"/>
    <property type="project" value="TreeGrafter"/>
</dbReference>
<dbReference type="FunFam" id="3.30.160.380:FF:000004">
    <property type="entry name" value="Dicer-like protein 1"/>
    <property type="match status" value="1"/>
</dbReference>
<dbReference type="PROSITE" id="PS50821">
    <property type="entry name" value="PAZ"/>
    <property type="match status" value="1"/>
</dbReference>
<evidence type="ECO:0000256" key="17">
    <source>
        <dbReference type="ARBA" id="ARBA00035116"/>
    </source>
</evidence>
<dbReference type="GO" id="GO:0003677">
    <property type="term" value="F:DNA binding"/>
    <property type="evidence" value="ECO:0007669"/>
    <property type="project" value="InterPro"/>
</dbReference>
<evidence type="ECO:0000256" key="1">
    <source>
        <dbReference type="ARBA" id="ARBA00001936"/>
    </source>
</evidence>
<feature type="domain" description="Helicase ATP-binding" evidence="22">
    <location>
        <begin position="124"/>
        <end position="305"/>
    </location>
</feature>